<dbReference type="Proteomes" id="UP000326759">
    <property type="component" value="Unassembled WGS sequence"/>
</dbReference>
<dbReference type="GO" id="GO:0008194">
    <property type="term" value="F:UDP-glycosyltransferase activity"/>
    <property type="evidence" value="ECO:0007669"/>
    <property type="project" value="InterPro"/>
</dbReference>
<evidence type="ECO:0000256" key="1">
    <source>
        <dbReference type="ARBA" id="ARBA00009995"/>
    </source>
</evidence>
<dbReference type="OrthoDB" id="5835829at2759"/>
<dbReference type="CDD" id="cd03784">
    <property type="entry name" value="GT1_Gtf-like"/>
    <property type="match status" value="1"/>
</dbReference>
<evidence type="ECO:0000256" key="3">
    <source>
        <dbReference type="ARBA" id="ARBA00022679"/>
    </source>
</evidence>
<proteinExistence type="inferred from homology"/>
<keyword evidence="4" id="KW-0472">Membrane</keyword>
<protein>
    <submittedName>
        <fullName evidence="5">UDP-glucuronosyltransferase</fullName>
    </submittedName>
</protein>
<dbReference type="InterPro" id="IPR002213">
    <property type="entry name" value="UDP_glucos_trans"/>
</dbReference>
<gene>
    <name evidence="5" type="ORF">Anas_11324</name>
</gene>
<comment type="similarity">
    <text evidence="1">Belongs to the UDP-glycosyltransferase family.</text>
</comment>
<dbReference type="SUPFAM" id="SSF53756">
    <property type="entry name" value="UDP-Glycosyltransferase/glycogen phosphorylase"/>
    <property type="match status" value="1"/>
</dbReference>
<evidence type="ECO:0000256" key="4">
    <source>
        <dbReference type="SAM" id="Phobius"/>
    </source>
</evidence>
<keyword evidence="2" id="KW-0328">Glycosyltransferase</keyword>
<dbReference type="FunFam" id="3.40.50.2000:FF:000050">
    <property type="entry name" value="UDP-glucuronosyltransferase"/>
    <property type="match status" value="1"/>
</dbReference>
<feature type="transmembrane region" description="Helical" evidence="4">
    <location>
        <begin position="488"/>
        <end position="511"/>
    </location>
</feature>
<name>A0A5N5SQR4_9CRUS</name>
<dbReference type="Gene3D" id="3.40.50.2000">
    <property type="entry name" value="Glycogen Phosphorylase B"/>
    <property type="match status" value="1"/>
</dbReference>
<dbReference type="Pfam" id="PF00201">
    <property type="entry name" value="UDPGT"/>
    <property type="match status" value="1"/>
</dbReference>
<dbReference type="AlphaFoldDB" id="A0A5N5SQR4"/>
<dbReference type="EMBL" id="SEYY01021491">
    <property type="protein sequence ID" value="KAB7496327.1"/>
    <property type="molecule type" value="Genomic_DNA"/>
</dbReference>
<accession>A0A5N5SQR4</accession>
<keyword evidence="4" id="KW-0812">Transmembrane</keyword>
<organism evidence="5 6">
    <name type="scientific">Armadillidium nasatum</name>
    <dbReference type="NCBI Taxonomy" id="96803"/>
    <lineage>
        <taxon>Eukaryota</taxon>
        <taxon>Metazoa</taxon>
        <taxon>Ecdysozoa</taxon>
        <taxon>Arthropoda</taxon>
        <taxon>Crustacea</taxon>
        <taxon>Multicrustacea</taxon>
        <taxon>Malacostraca</taxon>
        <taxon>Eumalacostraca</taxon>
        <taxon>Peracarida</taxon>
        <taxon>Isopoda</taxon>
        <taxon>Oniscidea</taxon>
        <taxon>Crinocheta</taxon>
        <taxon>Armadillidiidae</taxon>
        <taxon>Armadillidium</taxon>
    </lineage>
</organism>
<evidence type="ECO:0000313" key="6">
    <source>
        <dbReference type="Proteomes" id="UP000326759"/>
    </source>
</evidence>
<keyword evidence="6" id="KW-1185">Reference proteome</keyword>
<dbReference type="InterPro" id="IPR050271">
    <property type="entry name" value="UDP-glycosyltransferase"/>
</dbReference>
<dbReference type="PANTHER" id="PTHR48043">
    <property type="entry name" value="EG:EG0003.4 PROTEIN-RELATED"/>
    <property type="match status" value="1"/>
</dbReference>
<keyword evidence="4" id="KW-1133">Transmembrane helix</keyword>
<evidence type="ECO:0000313" key="5">
    <source>
        <dbReference type="EMBL" id="KAB7496327.1"/>
    </source>
</evidence>
<reference evidence="5 6" key="1">
    <citation type="journal article" date="2019" name="PLoS Biol.">
        <title>Sex chromosomes control vertical transmission of feminizing Wolbachia symbionts in an isopod.</title>
        <authorList>
            <person name="Becking T."/>
            <person name="Chebbi M.A."/>
            <person name="Giraud I."/>
            <person name="Moumen B."/>
            <person name="Laverre T."/>
            <person name="Caubet Y."/>
            <person name="Peccoud J."/>
            <person name="Gilbert C."/>
            <person name="Cordaux R."/>
        </authorList>
    </citation>
    <scope>NUCLEOTIDE SEQUENCE [LARGE SCALE GENOMIC DNA]</scope>
    <source>
        <strain evidence="5">ANa2</strain>
        <tissue evidence="5">Whole body excluding digestive tract and cuticle</tissue>
    </source>
</reference>
<dbReference type="PANTHER" id="PTHR48043:SF159">
    <property type="entry name" value="EG:EG0003.4 PROTEIN-RELATED"/>
    <property type="match status" value="1"/>
</dbReference>
<keyword evidence="3 5" id="KW-0808">Transferase</keyword>
<sequence>MARISSSHHRSPFWNAIQYTLLFGLCVVPFPSKSQINSDPPKDQYDILILSPFSSWSHRYYFLTLAEALAERGHTIYIINGWPPGSKHKNVIEINHGINALDFEASFFEIREKDITGGWKYFNHPLLKLVKMYDNPKIMELYKKRDEFDLIFVDEIFNEVAYPFVVGKTFGVIAAAGLNSPTSAILGNVLNPSYTPSMNSDYPRPYSFINRIANLVNHLYLPIYWRIFEIFPLLEKTLSERFPDLPPLDEIEKGISLVLQNTHYSMDVPVPLLPSQVEVGGLHCRPARPLPKDLQTFIDESGSYGVIYFSLGTVCQGNTIPENFKKILVEAFSKLKQRVIWKFEEEFENLPKNIMIKNFLPQQDILGHPKVKLFITHGGLLSMQESIYHGKALLALPIFGDQVKNAERLRYKGFGDYLNWEDLTVQIVISKIEEIINNPNYKSRIENASIAFRDQPMPPLEKAVWWTEYVIRNKGAPQLRSPARDLSWIEYLMIDILLLILFIFFLIYVIFKKIIRIIYSVLFVTSSESVKSKRKRE</sequence>
<evidence type="ECO:0000256" key="2">
    <source>
        <dbReference type="ARBA" id="ARBA00022676"/>
    </source>
</evidence>
<comment type="caution">
    <text evidence="5">The sequence shown here is derived from an EMBL/GenBank/DDBJ whole genome shotgun (WGS) entry which is preliminary data.</text>
</comment>